<dbReference type="OrthoDB" id="4928224at2759"/>
<sequence>MWEWGPSARETLCDRIDSLEVHMRIGDHLFDGTFDTLWVGFDGANTLHKMVKSPDAGFQGWTTIPLGPVFQDGLKLRANCFNSPLRVHYNDYSSINANLRVGGKYDIAGYGQMYHLWNDTIDPNKWTASPPCSHVTQLTVTLEIEGRDWAGTYNSLYAIIGKEYTLIHREATRREVYTVDIHLYRAFGEKIVNIDELKELAILSQGSHDQVFPKSINVRAICAGHGRKTMNVERDIKKWMAAGERWTLSLAPEEWNEF</sequence>
<dbReference type="STRING" id="2004952.A0A2C5YRX7"/>
<dbReference type="AlphaFoldDB" id="A0A2C5YRX7"/>
<proteinExistence type="predicted"/>
<organism evidence="1 2">
    <name type="scientific">Ophiocordyceps camponoti-rufipedis</name>
    <dbReference type="NCBI Taxonomy" id="2004952"/>
    <lineage>
        <taxon>Eukaryota</taxon>
        <taxon>Fungi</taxon>
        <taxon>Dikarya</taxon>
        <taxon>Ascomycota</taxon>
        <taxon>Pezizomycotina</taxon>
        <taxon>Sordariomycetes</taxon>
        <taxon>Hypocreomycetidae</taxon>
        <taxon>Hypocreales</taxon>
        <taxon>Ophiocordycipitaceae</taxon>
        <taxon>Ophiocordyceps</taxon>
    </lineage>
</organism>
<dbReference type="Proteomes" id="UP000226431">
    <property type="component" value="Unassembled WGS sequence"/>
</dbReference>
<evidence type="ECO:0000313" key="1">
    <source>
        <dbReference type="EMBL" id="PHH72285.1"/>
    </source>
</evidence>
<accession>A0A2C5YRX7</accession>
<gene>
    <name evidence="1" type="ORF">CDD80_4636</name>
</gene>
<dbReference type="EMBL" id="NJES01000432">
    <property type="protein sequence ID" value="PHH72285.1"/>
    <property type="molecule type" value="Genomic_DNA"/>
</dbReference>
<reference evidence="1 2" key="1">
    <citation type="submission" date="2017-06" db="EMBL/GenBank/DDBJ databases">
        <title>Ant-infecting Ophiocordyceps genomes reveal a high diversity of potential behavioral manipulation genes and a possible major role for enterotoxins.</title>
        <authorList>
            <person name="De Bekker C."/>
            <person name="Evans H.C."/>
            <person name="Brachmann A."/>
            <person name="Hughes D.P."/>
        </authorList>
    </citation>
    <scope>NUCLEOTIDE SEQUENCE [LARGE SCALE GENOMIC DNA]</scope>
    <source>
        <strain evidence="1 2">Map16</strain>
    </source>
</reference>
<protein>
    <submittedName>
        <fullName evidence="1">Uncharacterized protein</fullName>
    </submittedName>
</protein>
<comment type="caution">
    <text evidence="1">The sequence shown here is derived from an EMBL/GenBank/DDBJ whole genome shotgun (WGS) entry which is preliminary data.</text>
</comment>
<keyword evidence="2" id="KW-1185">Reference proteome</keyword>
<name>A0A2C5YRX7_9HYPO</name>
<evidence type="ECO:0000313" key="2">
    <source>
        <dbReference type="Proteomes" id="UP000226431"/>
    </source>
</evidence>